<dbReference type="EMBL" id="CP009302">
    <property type="protein sequence ID" value="AJC12212.1"/>
    <property type="molecule type" value="Genomic_DNA"/>
</dbReference>
<proteinExistence type="predicted"/>
<keyword evidence="9" id="KW-1185">Reference proteome</keyword>
<evidence type="ECO:0000256" key="4">
    <source>
        <dbReference type="ARBA" id="ARBA00023136"/>
    </source>
</evidence>
<comment type="subcellular location">
    <subcellularLocation>
        <location evidence="1">Membrane</location>
        <topology evidence="1">Multi-pass membrane protein</topology>
    </subcellularLocation>
</comment>
<evidence type="ECO:0000256" key="5">
    <source>
        <dbReference type="SAM" id="MobiDB-lite"/>
    </source>
</evidence>
<feature type="transmembrane region" description="Helical" evidence="6">
    <location>
        <begin position="7"/>
        <end position="35"/>
    </location>
</feature>
<dbReference type="RefSeq" id="WP_039689372.1">
    <property type="nucleotide sequence ID" value="NZ_CP009302.1"/>
</dbReference>
<feature type="domain" description="NfeD-like C-terminal" evidence="7">
    <location>
        <begin position="83"/>
        <end position="140"/>
    </location>
</feature>
<keyword evidence="2 6" id="KW-0812">Transmembrane</keyword>
<evidence type="ECO:0000256" key="3">
    <source>
        <dbReference type="ARBA" id="ARBA00022989"/>
    </source>
</evidence>
<keyword evidence="4 6" id="KW-0472">Membrane</keyword>
<reference evidence="8 9" key="2">
    <citation type="journal article" date="2015" name="Genome Announc.">
        <title>Complete Genome Sequence of Coriobacteriaceae Strain 68-1-3, a Novel Mucus-Degrading Isolate from the Swine Intestinal Tract.</title>
        <authorList>
            <person name="Looft T."/>
            <person name="Bayles D.O."/>
            <person name="Alt D.P."/>
            <person name="Stanton T.B."/>
        </authorList>
    </citation>
    <scope>NUCLEOTIDE SEQUENCE [LARGE SCALE GENOMIC DNA]</scope>
    <source>
        <strain evidence="8 9">68-1-3</strain>
    </source>
</reference>
<sequence>MDPNNLWLGVALIMGVIEAGTISIITVWFVIGALAAYVASWFGADRIVQAVVFVVVSVACLLAFRPLVLKRLASKKASDPTPVGQSGIVTEAIDGASHTGRVETPDHMSWSADSHDGSTIPVGTKVRITEQRSVKLVVQPCEPDAS</sequence>
<dbReference type="HOGENOM" id="CLU_116732_2_1_11"/>
<protein>
    <recommendedName>
        <fullName evidence="7">NfeD-like C-terminal domain-containing protein</fullName>
    </recommendedName>
</protein>
<keyword evidence="3 6" id="KW-1133">Transmembrane helix</keyword>
<dbReference type="InterPro" id="IPR012340">
    <property type="entry name" value="NA-bd_OB-fold"/>
</dbReference>
<feature type="region of interest" description="Disordered" evidence="5">
    <location>
        <begin position="75"/>
        <end position="118"/>
    </location>
</feature>
<organism evidence="8 9">
    <name type="scientific">Berryella intestinalis</name>
    <dbReference type="NCBI Taxonomy" id="1531429"/>
    <lineage>
        <taxon>Bacteria</taxon>
        <taxon>Bacillati</taxon>
        <taxon>Actinomycetota</taxon>
        <taxon>Coriobacteriia</taxon>
        <taxon>Eggerthellales</taxon>
        <taxon>Eggerthellaceae</taxon>
        <taxon>Berryella</taxon>
    </lineage>
</organism>
<dbReference type="OrthoDB" id="3174252at2"/>
<reference evidence="9" key="1">
    <citation type="submission" date="2014-08" db="EMBL/GenBank/DDBJ databases">
        <title>Coriobacteriaceae sp. complete genome.</title>
        <authorList>
            <person name="Looft T."/>
            <person name="Bayles D.O."/>
            <person name="Stanton T.B."/>
        </authorList>
    </citation>
    <scope>NUCLEOTIDE SEQUENCE [LARGE SCALE GENOMIC DNA]</scope>
    <source>
        <strain evidence="9">68-1-3</strain>
    </source>
</reference>
<dbReference type="Pfam" id="PF01957">
    <property type="entry name" value="NfeD"/>
    <property type="match status" value="1"/>
</dbReference>
<dbReference type="PANTHER" id="PTHR33507:SF3">
    <property type="entry name" value="INNER MEMBRANE PROTEIN YBBJ"/>
    <property type="match status" value="1"/>
</dbReference>
<dbReference type="Gene3D" id="2.40.50.140">
    <property type="entry name" value="Nucleic acid-binding proteins"/>
    <property type="match status" value="1"/>
</dbReference>
<evidence type="ECO:0000256" key="1">
    <source>
        <dbReference type="ARBA" id="ARBA00004141"/>
    </source>
</evidence>
<dbReference type="KEGG" id="cbac:JI75_05570"/>
<feature type="transmembrane region" description="Helical" evidence="6">
    <location>
        <begin position="47"/>
        <end position="68"/>
    </location>
</feature>
<dbReference type="Proteomes" id="UP000031121">
    <property type="component" value="Chromosome"/>
</dbReference>
<gene>
    <name evidence="8" type="ORF">JI75_05570</name>
</gene>
<dbReference type="AlphaFoldDB" id="A0A0A8BAN3"/>
<dbReference type="InterPro" id="IPR002810">
    <property type="entry name" value="NfeD-like_C"/>
</dbReference>
<dbReference type="InterPro" id="IPR052165">
    <property type="entry name" value="Membrane_assoc_protease"/>
</dbReference>
<evidence type="ECO:0000259" key="7">
    <source>
        <dbReference type="Pfam" id="PF01957"/>
    </source>
</evidence>
<evidence type="ECO:0000256" key="6">
    <source>
        <dbReference type="SAM" id="Phobius"/>
    </source>
</evidence>
<evidence type="ECO:0000313" key="9">
    <source>
        <dbReference type="Proteomes" id="UP000031121"/>
    </source>
</evidence>
<dbReference type="PANTHER" id="PTHR33507">
    <property type="entry name" value="INNER MEMBRANE PROTEIN YBBJ"/>
    <property type="match status" value="1"/>
</dbReference>
<name>A0A0A8BAN3_9ACTN</name>
<evidence type="ECO:0000313" key="8">
    <source>
        <dbReference type="EMBL" id="AJC12212.1"/>
    </source>
</evidence>
<dbReference type="STRING" id="1531429.JI75_05570"/>
<evidence type="ECO:0000256" key="2">
    <source>
        <dbReference type="ARBA" id="ARBA00022692"/>
    </source>
</evidence>
<accession>A0A0A8BAN3</accession>
<dbReference type="GO" id="GO:0005886">
    <property type="term" value="C:plasma membrane"/>
    <property type="evidence" value="ECO:0007669"/>
    <property type="project" value="TreeGrafter"/>
</dbReference>